<dbReference type="Proteomes" id="UP000291022">
    <property type="component" value="Unassembled WGS sequence"/>
</dbReference>
<dbReference type="Ensembl" id="ENSUAMT00000001989.1">
    <property type="protein sequence ID" value="ENSUAMP00000001737.1"/>
    <property type="gene ID" value="ENSUAMG00000001634.1"/>
</dbReference>
<proteinExistence type="predicted"/>
<sequence length="80" mass="8525">MRGKKMIVLAKEIMIETLLEEIHIETGTIEDEAEVAVTAGVGVEVGVKRGFVTGIGIEAGLEAEAEHEAGGIWICHPEVL</sequence>
<dbReference type="AlphaFoldDB" id="A0A452QBB5"/>
<evidence type="ECO:0000313" key="1">
    <source>
        <dbReference type="Ensembl" id="ENSUAMP00000001737.1"/>
    </source>
</evidence>
<keyword evidence="2" id="KW-1185">Reference proteome</keyword>
<protein>
    <submittedName>
        <fullName evidence="1">Uncharacterized protein</fullName>
    </submittedName>
</protein>
<dbReference type="GeneTree" id="ENSGT01100000267049"/>
<reference evidence="1" key="3">
    <citation type="submission" date="2025-09" db="UniProtKB">
        <authorList>
            <consortium name="Ensembl"/>
        </authorList>
    </citation>
    <scope>IDENTIFICATION</scope>
</reference>
<evidence type="ECO:0000313" key="2">
    <source>
        <dbReference type="Proteomes" id="UP000291022"/>
    </source>
</evidence>
<accession>A0A452QBB5</accession>
<reference evidence="2" key="1">
    <citation type="submission" date="2016-06" db="EMBL/GenBank/DDBJ databases">
        <title>De novo assembly and RNA-Seq shows season-dependent expression and editing in black bear kidneys.</title>
        <authorList>
            <person name="Korstanje R."/>
            <person name="Srivastava A."/>
            <person name="Sarsani V.K."/>
            <person name="Sheehan S.M."/>
            <person name="Seger R.L."/>
            <person name="Barter M.E."/>
            <person name="Lindqvist C."/>
            <person name="Brody L.C."/>
            <person name="Mullikin J.C."/>
        </authorList>
    </citation>
    <scope>NUCLEOTIDE SEQUENCE [LARGE SCALE GENOMIC DNA]</scope>
</reference>
<reference evidence="1" key="2">
    <citation type="submission" date="2025-08" db="UniProtKB">
        <authorList>
            <consortium name="Ensembl"/>
        </authorList>
    </citation>
    <scope>IDENTIFICATION</scope>
</reference>
<organism evidence="1 2">
    <name type="scientific">Ursus americanus</name>
    <name type="common">American black bear</name>
    <name type="synonym">Euarctos americanus</name>
    <dbReference type="NCBI Taxonomy" id="9643"/>
    <lineage>
        <taxon>Eukaryota</taxon>
        <taxon>Metazoa</taxon>
        <taxon>Chordata</taxon>
        <taxon>Craniata</taxon>
        <taxon>Vertebrata</taxon>
        <taxon>Euteleostomi</taxon>
        <taxon>Mammalia</taxon>
        <taxon>Eutheria</taxon>
        <taxon>Laurasiatheria</taxon>
        <taxon>Carnivora</taxon>
        <taxon>Caniformia</taxon>
        <taxon>Ursidae</taxon>
        <taxon>Ursus</taxon>
    </lineage>
</organism>
<name>A0A452QBB5_URSAM</name>